<reference evidence="2 3" key="1">
    <citation type="journal article" date="2010" name="PLoS ONE">
        <title>The complete genome of Propionibacterium freudenreichii CIRM-BIA1, a hardy actinobacterium with food and probiotic applications.</title>
        <authorList>
            <person name="Falentin H."/>
            <person name="Deutsch S.M."/>
            <person name="Jan G."/>
            <person name="Loux V."/>
            <person name="Thierry A."/>
            <person name="Parayre S."/>
            <person name="Maillard M.B."/>
            <person name="Dherbecourt J."/>
            <person name="Cousin F.J."/>
            <person name="Jardin J."/>
            <person name="Siguier P."/>
            <person name="Couloux A."/>
            <person name="Barbe V."/>
            <person name="Vacherie B."/>
            <person name="Wincker P."/>
            <person name="Gibrat J.F."/>
            <person name="Gaillardin C."/>
            <person name="Lortal S."/>
        </authorList>
    </citation>
    <scope>NUCLEOTIDE SEQUENCE [LARGE SCALE GENOMIC DNA]</scope>
    <source>
        <strain evidence="3">ATCC 9614 / DSM 4902 / CIP 103027 / NCIMB 8099 / CIRM-BIA1</strain>
    </source>
</reference>
<dbReference type="STRING" id="754252.PFREUD_22000"/>
<keyword evidence="3" id="KW-1185">Reference proteome</keyword>
<evidence type="ECO:0000313" key="2">
    <source>
        <dbReference type="EMBL" id="CBL57703.1"/>
    </source>
</evidence>
<proteinExistence type="predicted"/>
<feature type="region of interest" description="Disordered" evidence="1">
    <location>
        <begin position="22"/>
        <end position="51"/>
    </location>
</feature>
<gene>
    <name evidence="2" type="ordered locus">PFREUD_22000</name>
</gene>
<evidence type="ECO:0000313" key="3">
    <source>
        <dbReference type="Proteomes" id="UP000000936"/>
    </source>
</evidence>
<dbReference type="EMBL" id="FN806773">
    <property type="protein sequence ID" value="CBL57703.1"/>
    <property type="molecule type" value="Genomic_DNA"/>
</dbReference>
<evidence type="ECO:0000256" key="1">
    <source>
        <dbReference type="SAM" id="MobiDB-lite"/>
    </source>
</evidence>
<organism evidence="2 3">
    <name type="scientific">Propionibacterium freudenreichii subsp. shermanii (strain ATCC 9614 / DSM 4902 / CIP 103027 / NCIMB 8099 / CIRM-BIA1)</name>
    <dbReference type="NCBI Taxonomy" id="754252"/>
    <lineage>
        <taxon>Bacteria</taxon>
        <taxon>Bacillati</taxon>
        <taxon>Actinomycetota</taxon>
        <taxon>Actinomycetes</taxon>
        <taxon>Propionibacteriales</taxon>
        <taxon>Propionibacteriaceae</taxon>
        <taxon>Propionibacterium</taxon>
    </lineage>
</organism>
<protein>
    <submittedName>
        <fullName evidence="2">Uncharacterized protein</fullName>
    </submittedName>
</protein>
<dbReference type="Proteomes" id="UP000000936">
    <property type="component" value="Chromosome"/>
</dbReference>
<accession>D7GGP2</accession>
<name>D7GGP2_PROFC</name>
<dbReference type="HOGENOM" id="CLU_3102468_0_0_11"/>
<sequence>MSGPTRQELQKNLNRFLRLRHAYRAPDPESGSKTESQFSRSVHVCVASDQG</sequence>
<dbReference type="AlphaFoldDB" id="D7GGP2"/>
<dbReference type="KEGG" id="pfr:PFREUD_22000"/>